<dbReference type="AlphaFoldDB" id="T0JUW7"/>
<name>T0JUW7_COLGC</name>
<comment type="caution">
    <text evidence="1">The sequence shown here is derived from an EMBL/GenBank/DDBJ whole genome shotgun (WGS) entry which is preliminary data.</text>
</comment>
<gene>
    <name evidence="1" type="ORF">CGLO_18243</name>
</gene>
<sequence length="42" mass="5234">MFEYRSHSLCICCMYFDKDIKAFLFRFSIELLQLLRLKYFSN</sequence>
<evidence type="ECO:0000313" key="2">
    <source>
        <dbReference type="Proteomes" id="UP000015530"/>
    </source>
</evidence>
<dbReference type="Proteomes" id="UP000015530">
    <property type="component" value="Unassembled WGS sequence"/>
</dbReference>
<accession>T0JUW7</accession>
<evidence type="ECO:0000313" key="1">
    <source>
        <dbReference type="EMBL" id="EQB43144.1"/>
    </source>
</evidence>
<reference evidence="2" key="1">
    <citation type="journal article" date="2013" name="Mol. Plant Microbe Interact.">
        <title>Global aspects of pacC regulation of pathogenicity genes in Colletotrichum gloeosporioides as revealed by transcriptome analysis.</title>
        <authorList>
            <person name="Alkan N."/>
            <person name="Meng X."/>
            <person name="Friedlander G."/>
            <person name="Reuveni E."/>
            <person name="Sukno S."/>
            <person name="Sherman A."/>
            <person name="Thon M."/>
            <person name="Fluhr R."/>
            <person name="Prusky D."/>
        </authorList>
    </citation>
    <scope>NUCLEOTIDE SEQUENCE [LARGE SCALE GENOMIC DNA]</scope>
    <source>
        <strain evidence="2">Cg-14</strain>
    </source>
</reference>
<organism evidence="1 2">
    <name type="scientific">Colletotrichum gloeosporioides (strain Cg-14)</name>
    <name type="common">Anthracnose fungus</name>
    <name type="synonym">Glomerella cingulata</name>
    <dbReference type="NCBI Taxonomy" id="1237896"/>
    <lineage>
        <taxon>Eukaryota</taxon>
        <taxon>Fungi</taxon>
        <taxon>Dikarya</taxon>
        <taxon>Ascomycota</taxon>
        <taxon>Pezizomycotina</taxon>
        <taxon>Sordariomycetes</taxon>
        <taxon>Hypocreomycetidae</taxon>
        <taxon>Glomerellales</taxon>
        <taxon>Glomerellaceae</taxon>
        <taxon>Colletotrichum</taxon>
        <taxon>Colletotrichum gloeosporioides species complex</taxon>
    </lineage>
</organism>
<dbReference type="HOGENOM" id="CLU_3260503_0_0_1"/>
<proteinExistence type="predicted"/>
<dbReference type="EMBL" id="AMYD01004456">
    <property type="protein sequence ID" value="EQB43144.1"/>
    <property type="molecule type" value="Genomic_DNA"/>
</dbReference>
<protein>
    <submittedName>
        <fullName evidence="1">Uncharacterized protein</fullName>
    </submittedName>
</protein>